<name>A0A368EZY8_ANCCA</name>
<keyword evidence="4" id="KW-1185">Reference proteome</keyword>
<evidence type="ECO:0000313" key="3">
    <source>
        <dbReference type="EMBL" id="RCN24369.1"/>
    </source>
</evidence>
<proteinExistence type="predicted"/>
<accession>A0A368EZY8</accession>
<reference evidence="3 4" key="1">
    <citation type="submission" date="2014-10" db="EMBL/GenBank/DDBJ databases">
        <title>Draft genome of the hookworm Ancylostoma caninum.</title>
        <authorList>
            <person name="Mitreva M."/>
        </authorList>
    </citation>
    <scope>NUCLEOTIDE SEQUENCE [LARGE SCALE GENOMIC DNA]</scope>
    <source>
        <strain evidence="3 4">Baltimore</strain>
    </source>
</reference>
<comment type="caution">
    <text evidence="3">The sequence shown here is derived from an EMBL/GenBank/DDBJ whole genome shotgun (WGS) entry which is preliminary data.</text>
</comment>
<feature type="compositionally biased region" description="Acidic residues" evidence="2">
    <location>
        <begin position="8"/>
        <end position="27"/>
    </location>
</feature>
<gene>
    <name evidence="3" type="ORF">ANCCAN_29935</name>
</gene>
<feature type="coiled-coil region" evidence="1">
    <location>
        <begin position="162"/>
        <end position="196"/>
    </location>
</feature>
<evidence type="ECO:0000256" key="1">
    <source>
        <dbReference type="SAM" id="Coils"/>
    </source>
</evidence>
<dbReference type="Proteomes" id="UP000252519">
    <property type="component" value="Unassembled WGS sequence"/>
</dbReference>
<protein>
    <submittedName>
        <fullName evidence="3">Uncharacterized protein</fullName>
    </submittedName>
</protein>
<dbReference type="AlphaFoldDB" id="A0A368EZY8"/>
<organism evidence="3 4">
    <name type="scientific">Ancylostoma caninum</name>
    <name type="common">Dog hookworm</name>
    <dbReference type="NCBI Taxonomy" id="29170"/>
    <lineage>
        <taxon>Eukaryota</taxon>
        <taxon>Metazoa</taxon>
        <taxon>Ecdysozoa</taxon>
        <taxon>Nematoda</taxon>
        <taxon>Chromadorea</taxon>
        <taxon>Rhabditida</taxon>
        <taxon>Rhabditina</taxon>
        <taxon>Rhabditomorpha</taxon>
        <taxon>Strongyloidea</taxon>
        <taxon>Ancylostomatidae</taxon>
        <taxon>Ancylostomatinae</taxon>
        <taxon>Ancylostoma</taxon>
    </lineage>
</organism>
<evidence type="ECO:0000313" key="4">
    <source>
        <dbReference type="Proteomes" id="UP000252519"/>
    </source>
</evidence>
<sequence length="256" mass="28309">MSGKGQVLDEDELLMSTEGEESGDEMEHDGRAVEQNVSESQNKEDEKRVARLRKQIAAIAITCDAELGKRMRIGDSCREEVMKAVKEQVDVAKEVVTANIKEILSRGVSKVDEEVVAILEAASIAKASELSRCLDTLMALKCRNREIAALLSCKSDDVIDAIRELITENARLAKEIDEQQLQVEQLRRQVEDLGKANSVSKGNCEASHVKSALKENFSGNVDIDSIDPKVLRAYADRKLREQSRNAIAAGHRYVSV</sequence>
<dbReference type="EMBL" id="JOJR01020529">
    <property type="protein sequence ID" value="RCN24369.1"/>
    <property type="molecule type" value="Genomic_DNA"/>
</dbReference>
<feature type="region of interest" description="Disordered" evidence="2">
    <location>
        <begin position="1"/>
        <end position="46"/>
    </location>
</feature>
<keyword evidence="1" id="KW-0175">Coiled coil</keyword>
<evidence type="ECO:0000256" key="2">
    <source>
        <dbReference type="SAM" id="MobiDB-lite"/>
    </source>
</evidence>
<dbReference type="OrthoDB" id="5890599at2759"/>